<keyword evidence="1" id="KW-0472">Membrane</keyword>
<name>A0A7S3G6C7_9EUKA</name>
<organism evidence="2">
    <name type="scientific">Palpitomonas bilix</name>
    <dbReference type="NCBI Taxonomy" id="652834"/>
    <lineage>
        <taxon>Eukaryota</taxon>
        <taxon>Eukaryota incertae sedis</taxon>
    </lineage>
</organism>
<evidence type="ECO:0000313" key="2">
    <source>
        <dbReference type="EMBL" id="CAE0247074.1"/>
    </source>
</evidence>
<dbReference type="EMBL" id="HBIB01014404">
    <property type="protein sequence ID" value="CAE0247074.1"/>
    <property type="molecule type" value="Transcribed_RNA"/>
</dbReference>
<evidence type="ECO:0000256" key="1">
    <source>
        <dbReference type="SAM" id="Phobius"/>
    </source>
</evidence>
<sequence length="162" mass="18200">MFLEELPLLSLYLQLIILAPFPLPRSLPPLDPLVFTHCHLLSVDYIYPLLCSPCLSSCPFARLGSLLARHICTLLALLFHSFTFRSGIFHLPLCSASSISLSLFFSLATFSQFLFCLFVFLAYPFSLYSTEMQVIENRLMKFVIGGIGTVAAVLLAYLRLIK</sequence>
<dbReference type="AlphaFoldDB" id="A0A7S3G6C7"/>
<feature type="transmembrane region" description="Helical" evidence="1">
    <location>
        <begin position="139"/>
        <end position="158"/>
    </location>
</feature>
<protein>
    <submittedName>
        <fullName evidence="2">Uncharacterized protein</fullName>
    </submittedName>
</protein>
<keyword evidence="1" id="KW-1133">Transmembrane helix</keyword>
<proteinExistence type="predicted"/>
<feature type="transmembrane region" description="Helical" evidence="1">
    <location>
        <begin position="71"/>
        <end position="91"/>
    </location>
</feature>
<accession>A0A7S3G6C7</accession>
<keyword evidence="1" id="KW-0812">Transmembrane</keyword>
<feature type="transmembrane region" description="Helical" evidence="1">
    <location>
        <begin position="103"/>
        <end position="127"/>
    </location>
</feature>
<reference evidence="2" key="1">
    <citation type="submission" date="2021-01" db="EMBL/GenBank/DDBJ databases">
        <authorList>
            <person name="Corre E."/>
            <person name="Pelletier E."/>
            <person name="Niang G."/>
            <person name="Scheremetjew M."/>
            <person name="Finn R."/>
            <person name="Kale V."/>
            <person name="Holt S."/>
            <person name="Cochrane G."/>
            <person name="Meng A."/>
            <person name="Brown T."/>
            <person name="Cohen L."/>
        </authorList>
    </citation>
    <scope>NUCLEOTIDE SEQUENCE</scope>
    <source>
        <strain evidence="2">NIES-2562</strain>
    </source>
</reference>
<gene>
    <name evidence="2" type="ORF">PBIL07802_LOCUS9264</name>
</gene>